<dbReference type="InterPro" id="IPR032808">
    <property type="entry name" value="DoxX"/>
</dbReference>
<organism evidence="8">
    <name type="scientific">Chelativorans sp. (strain BNC1)</name>
    <dbReference type="NCBI Taxonomy" id="266779"/>
    <lineage>
        <taxon>Bacteria</taxon>
        <taxon>Pseudomonadati</taxon>
        <taxon>Pseudomonadota</taxon>
        <taxon>Alphaproteobacteria</taxon>
        <taxon>Hyphomicrobiales</taxon>
        <taxon>Phyllobacteriaceae</taxon>
        <taxon>Chelativorans</taxon>
    </lineage>
</organism>
<dbReference type="PANTHER" id="PTHR33452">
    <property type="entry name" value="OXIDOREDUCTASE CATD-RELATED"/>
    <property type="match status" value="1"/>
</dbReference>
<comment type="subcellular location">
    <subcellularLocation>
        <location evidence="1">Cell membrane</location>
        <topology evidence="1">Multi-pass membrane protein</topology>
    </subcellularLocation>
</comment>
<evidence type="ECO:0000256" key="5">
    <source>
        <dbReference type="ARBA" id="ARBA00022989"/>
    </source>
</evidence>
<evidence type="ECO:0000256" key="1">
    <source>
        <dbReference type="ARBA" id="ARBA00004651"/>
    </source>
</evidence>
<dbReference type="Pfam" id="PF07681">
    <property type="entry name" value="DoxX"/>
    <property type="match status" value="1"/>
</dbReference>
<keyword evidence="5 7" id="KW-1133">Transmembrane helix</keyword>
<dbReference type="GO" id="GO:0005886">
    <property type="term" value="C:plasma membrane"/>
    <property type="evidence" value="ECO:0007669"/>
    <property type="project" value="UniProtKB-SubCell"/>
</dbReference>
<protein>
    <submittedName>
        <fullName evidence="8">DoxX</fullName>
    </submittedName>
</protein>
<dbReference type="PANTHER" id="PTHR33452:SF4">
    <property type="entry name" value="BLL4328 PROTEIN"/>
    <property type="match status" value="1"/>
</dbReference>
<feature type="transmembrane region" description="Helical" evidence="7">
    <location>
        <begin position="12"/>
        <end position="33"/>
    </location>
</feature>
<evidence type="ECO:0000313" key="8">
    <source>
        <dbReference type="EMBL" id="ABG62331.1"/>
    </source>
</evidence>
<evidence type="ECO:0000256" key="7">
    <source>
        <dbReference type="SAM" id="Phobius"/>
    </source>
</evidence>
<keyword evidence="4 7" id="KW-0812">Transmembrane</keyword>
<feature type="transmembrane region" description="Helical" evidence="7">
    <location>
        <begin position="74"/>
        <end position="92"/>
    </location>
</feature>
<keyword evidence="6 7" id="KW-0472">Membrane</keyword>
<dbReference type="KEGG" id="mes:Meso_0934"/>
<sequence length="140" mass="14947">MNNLEARLTELSPYVLAILRIMTALLFMAHGTAKLLGFPDTGMSPPLFSLAGFAGALELVGGILLVLGLFTRPVAFILSGEMAVAYFMAHASRDFYPILNGGETAILFCFIFLYLVFAGPGAWSLSGQRAEAGEPATQKV</sequence>
<dbReference type="InterPro" id="IPR051907">
    <property type="entry name" value="DoxX-like_oxidoreductase"/>
</dbReference>
<dbReference type="eggNOG" id="COG2259">
    <property type="taxonomic scope" value="Bacteria"/>
</dbReference>
<accession>Q11JU4</accession>
<evidence type="ECO:0000256" key="4">
    <source>
        <dbReference type="ARBA" id="ARBA00022692"/>
    </source>
</evidence>
<comment type="similarity">
    <text evidence="2">Belongs to the DoxX family.</text>
</comment>
<gene>
    <name evidence="8" type="ordered locus">Meso_0934</name>
</gene>
<feature type="transmembrane region" description="Helical" evidence="7">
    <location>
        <begin position="45"/>
        <end position="67"/>
    </location>
</feature>
<dbReference type="AlphaFoldDB" id="Q11JU4"/>
<keyword evidence="3" id="KW-1003">Cell membrane</keyword>
<evidence type="ECO:0000256" key="3">
    <source>
        <dbReference type="ARBA" id="ARBA00022475"/>
    </source>
</evidence>
<feature type="transmembrane region" description="Helical" evidence="7">
    <location>
        <begin position="104"/>
        <end position="125"/>
    </location>
</feature>
<evidence type="ECO:0000256" key="2">
    <source>
        <dbReference type="ARBA" id="ARBA00006679"/>
    </source>
</evidence>
<proteinExistence type="inferred from homology"/>
<evidence type="ECO:0000256" key="6">
    <source>
        <dbReference type="ARBA" id="ARBA00023136"/>
    </source>
</evidence>
<name>Q11JU4_CHESB</name>
<dbReference type="HOGENOM" id="CLU_058421_2_1_5"/>
<dbReference type="EMBL" id="CP000390">
    <property type="protein sequence ID" value="ABG62331.1"/>
    <property type="molecule type" value="Genomic_DNA"/>
</dbReference>
<reference evidence="8" key="1">
    <citation type="submission" date="2006-06" db="EMBL/GenBank/DDBJ databases">
        <title>Complete sequence of chromosome of Chelativorans sp. BNC1.</title>
        <authorList>
            <consortium name="US DOE Joint Genome Institute"/>
            <person name="Copeland A."/>
            <person name="Lucas S."/>
            <person name="Lapidus A."/>
            <person name="Barry K."/>
            <person name="Detter J.C."/>
            <person name="Glavina del Rio T."/>
            <person name="Hammon N."/>
            <person name="Israni S."/>
            <person name="Dalin E."/>
            <person name="Tice H."/>
            <person name="Pitluck S."/>
            <person name="Chertkov O."/>
            <person name="Brettin T."/>
            <person name="Bruce D."/>
            <person name="Han C."/>
            <person name="Tapia R."/>
            <person name="Gilna P."/>
            <person name="Schmutz J."/>
            <person name="Larimer F."/>
            <person name="Land M."/>
            <person name="Hauser L."/>
            <person name="Kyrpides N."/>
            <person name="Mikhailova N."/>
            <person name="Richardson P."/>
        </authorList>
    </citation>
    <scope>NUCLEOTIDE SEQUENCE</scope>
    <source>
        <strain evidence="8">BNC1</strain>
    </source>
</reference>